<name>A0A7W7YAY1_9BACT</name>
<gene>
    <name evidence="5" type="ORF">HNQ65_002322</name>
</gene>
<dbReference type="PANTHER" id="PTHR33231">
    <property type="entry name" value="30S RIBOSOMAL PROTEIN"/>
    <property type="match status" value="1"/>
</dbReference>
<dbReference type="SUPFAM" id="SSF69754">
    <property type="entry name" value="Ribosome binding protein Y (YfiA homologue)"/>
    <property type="match status" value="1"/>
</dbReference>
<evidence type="ECO:0000259" key="4">
    <source>
        <dbReference type="Pfam" id="PF16321"/>
    </source>
</evidence>
<dbReference type="RefSeq" id="WP_184339652.1">
    <property type="nucleotide sequence ID" value="NZ_JACHIG010000004.1"/>
</dbReference>
<proteinExistence type="predicted"/>
<dbReference type="Gene3D" id="3.30.160.100">
    <property type="entry name" value="Ribosome hibernation promotion factor-like"/>
    <property type="match status" value="1"/>
</dbReference>
<dbReference type="Proteomes" id="UP000590740">
    <property type="component" value="Unassembled WGS sequence"/>
</dbReference>
<sequence length="201" mass="23612">MQKHNVNLPIIVTARHMEVTDAIRDYAHKKVEGLHLDYPRIIEAKVVLDVQSHHRHIAEIILFCADHIVIEVKSVTEDIYASIDESISKIARRMRKYKTRLLKSHRPRKETSIRHLEEHVFHQEVLHTEQEHIEPAYVHKEKHKVRPLYVDEAIIDLEISERPFVMFHNQQTHRLAIVFRRKDGDYGLIEPELEVAANGAA</sequence>
<dbReference type="Pfam" id="PF02482">
    <property type="entry name" value="Ribosomal_S30AE"/>
    <property type="match status" value="1"/>
</dbReference>
<keyword evidence="6" id="KW-1185">Reference proteome</keyword>
<evidence type="ECO:0000256" key="2">
    <source>
        <dbReference type="ARBA" id="ARBA00038695"/>
    </source>
</evidence>
<evidence type="ECO:0000256" key="1">
    <source>
        <dbReference type="ARBA" id="ARBA00022845"/>
    </source>
</evidence>
<dbReference type="PANTHER" id="PTHR33231:SF1">
    <property type="entry name" value="30S RIBOSOMAL PROTEIN"/>
    <property type="match status" value="1"/>
</dbReference>
<dbReference type="AlphaFoldDB" id="A0A7W7YAY1"/>
<dbReference type="EMBL" id="JACHIG010000004">
    <property type="protein sequence ID" value="MBB5032740.1"/>
    <property type="molecule type" value="Genomic_DNA"/>
</dbReference>
<evidence type="ECO:0000313" key="6">
    <source>
        <dbReference type="Proteomes" id="UP000590740"/>
    </source>
</evidence>
<evidence type="ECO:0000313" key="5">
    <source>
        <dbReference type="EMBL" id="MBB5032740.1"/>
    </source>
</evidence>
<dbReference type="InterPro" id="IPR036567">
    <property type="entry name" value="RHF-like"/>
</dbReference>
<dbReference type="InterPro" id="IPR003489">
    <property type="entry name" value="RHF/RaiA"/>
</dbReference>
<dbReference type="GO" id="GO:0043024">
    <property type="term" value="F:ribosomal small subunit binding"/>
    <property type="evidence" value="ECO:0007669"/>
    <property type="project" value="TreeGrafter"/>
</dbReference>
<dbReference type="NCBIfam" id="TIGR00741">
    <property type="entry name" value="yfiA"/>
    <property type="match status" value="1"/>
</dbReference>
<accession>A0A7W7YAY1</accession>
<keyword evidence="1" id="KW-0810">Translation regulation</keyword>
<dbReference type="GO" id="GO:0045900">
    <property type="term" value="P:negative regulation of translational elongation"/>
    <property type="evidence" value="ECO:0007669"/>
    <property type="project" value="TreeGrafter"/>
</dbReference>
<evidence type="ECO:0000256" key="3">
    <source>
        <dbReference type="ARBA" id="ARBA00041148"/>
    </source>
</evidence>
<protein>
    <recommendedName>
        <fullName evidence="3">Ribosome hibernation promoting factor</fullName>
    </recommendedName>
</protein>
<comment type="caution">
    <text evidence="5">The sequence shown here is derived from an EMBL/GenBank/DDBJ whole genome shotgun (WGS) entry which is preliminary data.</text>
</comment>
<dbReference type="InterPro" id="IPR032528">
    <property type="entry name" value="Ribosom_S30AE_C"/>
</dbReference>
<dbReference type="CDD" id="cd00552">
    <property type="entry name" value="RaiA"/>
    <property type="match status" value="1"/>
</dbReference>
<feature type="domain" description="Sigma 54 modulation/S30EA ribosomal protein C-terminal" evidence="4">
    <location>
        <begin position="138"/>
        <end position="188"/>
    </location>
</feature>
<organism evidence="5 6">
    <name type="scientific">Prosthecobacter vanneervenii</name>
    <dbReference type="NCBI Taxonomy" id="48466"/>
    <lineage>
        <taxon>Bacteria</taxon>
        <taxon>Pseudomonadati</taxon>
        <taxon>Verrucomicrobiota</taxon>
        <taxon>Verrucomicrobiia</taxon>
        <taxon>Verrucomicrobiales</taxon>
        <taxon>Verrucomicrobiaceae</taxon>
        <taxon>Prosthecobacter</taxon>
    </lineage>
</organism>
<dbReference type="Pfam" id="PF16321">
    <property type="entry name" value="Ribosom_S30AE_C"/>
    <property type="match status" value="1"/>
</dbReference>
<reference evidence="5 6" key="1">
    <citation type="submission" date="2020-08" db="EMBL/GenBank/DDBJ databases">
        <title>Genomic Encyclopedia of Type Strains, Phase IV (KMG-IV): sequencing the most valuable type-strain genomes for metagenomic binning, comparative biology and taxonomic classification.</title>
        <authorList>
            <person name="Goeker M."/>
        </authorList>
    </citation>
    <scope>NUCLEOTIDE SEQUENCE [LARGE SCALE GENOMIC DNA]</scope>
    <source>
        <strain evidence="5 6">DSM 12252</strain>
    </source>
</reference>
<dbReference type="Gene3D" id="3.30.505.50">
    <property type="entry name" value="Sigma 54 modulation/S30EA ribosomal protein, C-terminal domain"/>
    <property type="match status" value="1"/>
</dbReference>
<comment type="subunit">
    <text evidence="2">Associates exclusively with 100S ribosomes, which are dimers of 70S ribosomes.</text>
</comment>
<dbReference type="GO" id="GO:0022627">
    <property type="term" value="C:cytosolic small ribosomal subunit"/>
    <property type="evidence" value="ECO:0007669"/>
    <property type="project" value="TreeGrafter"/>
</dbReference>
<dbReference type="InterPro" id="IPR038416">
    <property type="entry name" value="Ribosom_S30AE_C_sf"/>
</dbReference>
<dbReference type="InterPro" id="IPR050574">
    <property type="entry name" value="HPF/YfiA_ribosome-assoc"/>
</dbReference>